<accession>A0ABN2BGY1</accession>
<keyword evidence="2" id="KW-1185">Reference proteome</keyword>
<dbReference type="RefSeq" id="WP_344506826.1">
    <property type="nucleotide sequence ID" value="NZ_BAAAQD010000016.1"/>
</dbReference>
<protein>
    <submittedName>
        <fullName evidence="1">Uncharacterized protein</fullName>
    </submittedName>
</protein>
<dbReference type="Proteomes" id="UP001501470">
    <property type="component" value="Unassembled WGS sequence"/>
</dbReference>
<comment type="caution">
    <text evidence="1">The sequence shown here is derived from an EMBL/GenBank/DDBJ whole genome shotgun (WGS) entry which is preliminary data.</text>
</comment>
<organism evidence="1 2">
    <name type="scientific">Dactylosporangium maewongense</name>
    <dbReference type="NCBI Taxonomy" id="634393"/>
    <lineage>
        <taxon>Bacteria</taxon>
        <taxon>Bacillati</taxon>
        <taxon>Actinomycetota</taxon>
        <taxon>Actinomycetes</taxon>
        <taxon>Micromonosporales</taxon>
        <taxon>Micromonosporaceae</taxon>
        <taxon>Dactylosporangium</taxon>
    </lineage>
</organism>
<sequence length="173" mass="18395">MQLPDYLPGQDAPLVDAMPWLEDELFWPAFLFAVGHAGSAPEAFGVDPADLEALLDDFERSDLWPVFTVPIGRGVLHLIVRNFPGDPGLDWLVDAEIGAAARRLAAEDGGDSPGPGLPWGLLPTDPVNLLLALPTFGEGGDPDPVAAALWAVGATTSVDELAAELFAHRFYGR</sequence>
<reference evidence="1 2" key="1">
    <citation type="journal article" date="2019" name="Int. J. Syst. Evol. Microbiol.">
        <title>The Global Catalogue of Microorganisms (GCM) 10K type strain sequencing project: providing services to taxonomists for standard genome sequencing and annotation.</title>
        <authorList>
            <consortium name="The Broad Institute Genomics Platform"/>
            <consortium name="The Broad Institute Genome Sequencing Center for Infectious Disease"/>
            <person name="Wu L."/>
            <person name="Ma J."/>
        </authorList>
    </citation>
    <scope>NUCLEOTIDE SEQUENCE [LARGE SCALE GENOMIC DNA]</scope>
    <source>
        <strain evidence="1 2">JCM 15933</strain>
    </source>
</reference>
<evidence type="ECO:0000313" key="1">
    <source>
        <dbReference type="EMBL" id="GAA1540813.1"/>
    </source>
</evidence>
<proteinExistence type="predicted"/>
<name>A0ABN2BGY1_9ACTN</name>
<dbReference type="EMBL" id="BAAAQD010000016">
    <property type="protein sequence ID" value="GAA1540813.1"/>
    <property type="molecule type" value="Genomic_DNA"/>
</dbReference>
<evidence type="ECO:0000313" key="2">
    <source>
        <dbReference type="Proteomes" id="UP001501470"/>
    </source>
</evidence>
<gene>
    <name evidence="1" type="ORF">GCM10009827_070250</name>
</gene>